<evidence type="ECO:0000259" key="9">
    <source>
        <dbReference type="PROSITE" id="PS50994"/>
    </source>
</evidence>
<feature type="compositionally biased region" description="Polar residues" evidence="8">
    <location>
        <begin position="1028"/>
        <end position="1061"/>
    </location>
</feature>
<keyword evidence="3" id="KW-0548">Nucleotidyltransferase</keyword>
<dbReference type="EC" id="2.7.7.49" evidence="1"/>
<keyword evidence="4" id="KW-0540">Nuclease</keyword>
<keyword evidence="6" id="KW-0378">Hydrolase</keyword>
<dbReference type="GO" id="GO:0042575">
    <property type="term" value="C:DNA polymerase complex"/>
    <property type="evidence" value="ECO:0007669"/>
    <property type="project" value="UniProtKB-ARBA"/>
</dbReference>
<dbReference type="InterPro" id="IPR001584">
    <property type="entry name" value="Integrase_cat-core"/>
</dbReference>
<dbReference type="InterPro" id="IPR043128">
    <property type="entry name" value="Rev_trsase/Diguanyl_cyclase"/>
</dbReference>
<feature type="compositionally biased region" description="Acidic residues" evidence="8">
    <location>
        <begin position="964"/>
        <end position="973"/>
    </location>
</feature>
<dbReference type="Pfam" id="PF00665">
    <property type="entry name" value="rve"/>
    <property type="match status" value="1"/>
</dbReference>
<dbReference type="SUPFAM" id="SSF56672">
    <property type="entry name" value="DNA/RNA polymerases"/>
    <property type="match status" value="1"/>
</dbReference>
<dbReference type="FunFam" id="3.30.70.270:FF:000020">
    <property type="entry name" value="Transposon Tf2-6 polyprotein-like Protein"/>
    <property type="match status" value="1"/>
</dbReference>
<organism evidence="10 11">
    <name type="scientific">Frankliniella fusca</name>
    <dbReference type="NCBI Taxonomy" id="407009"/>
    <lineage>
        <taxon>Eukaryota</taxon>
        <taxon>Metazoa</taxon>
        <taxon>Ecdysozoa</taxon>
        <taxon>Arthropoda</taxon>
        <taxon>Hexapoda</taxon>
        <taxon>Insecta</taxon>
        <taxon>Pterygota</taxon>
        <taxon>Neoptera</taxon>
        <taxon>Paraneoptera</taxon>
        <taxon>Thysanoptera</taxon>
        <taxon>Terebrantia</taxon>
        <taxon>Thripoidea</taxon>
        <taxon>Thripidae</taxon>
        <taxon>Frankliniella</taxon>
    </lineage>
</organism>
<evidence type="ECO:0000256" key="1">
    <source>
        <dbReference type="ARBA" id="ARBA00012493"/>
    </source>
</evidence>
<dbReference type="PANTHER" id="PTHR37984">
    <property type="entry name" value="PROTEIN CBG26694"/>
    <property type="match status" value="1"/>
</dbReference>
<evidence type="ECO:0000256" key="5">
    <source>
        <dbReference type="ARBA" id="ARBA00022759"/>
    </source>
</evidence>
<dbReference type="CDD" id="cd09274">
    <property type="entry name" value="RNase_HI_RT_Ty3"/>
    <property type="match status" value="1"/>
</dbReference>
<dbReference type="PROSITE" id="PS50994">
    <property type="entry name" value="INTEGRASE"/>
    <property type="match status" value="1"/>
</dbReference>
<reference evidence="10" key="1">
    <citation type="submission" date="2021-07" db="EMBL/GenBank/DDBJ databases">
        <authorList>
            <person name="Catto M.A."/>
            <person name="Jacobson A."/>
            <person name="Kennedy G."/>
            <person name="Labadie P."/>
            <person name="Hunt B.G."/>
            <person name="Srinivasan R."/>
        </authorList>
    </citation>
    <scope>NUCLEOTIDE SEQUENCE</scope>
    <source>
        <strain evidence="10">PL_HMW_Pooled</strain>
        <tissue evidence="10">Head</tissue>
    </source>
</reference>
<dbReference type="InterPro" id="IPR036397">
    <property type="entry name" value="RNaseH_sf"/>
</dbReference>
<dbReference type="InterPro" id="IPR012337">
    <property type="entry name" value="RNaseH-like_sf"/>
</dbReference>
<dbReference type="Gene3D" id="3.10.20.370">
    <property type="match status" value="1"/>
</dbReference>
<feature type="domain" description="Integrase catalytic" evidence="9">
    <location>
        <begin position="671"/>
        <end position="830"/>
    </location>
</feature>
<evidence type="ECO:0000256" key="8">
    <source>
        <dbReference type="SAM" id="MobiDB-lite"/>
    </source>
</evidence>
<feature type="region of interest" description="Disordered" evidence="8">
    <location>
        <begin position="964"/>
        <end position="1100"/>
    </location>
</feature>
<keyword evidence="5" id="KW-0255">Endonuclease</keyword>
<evidence type="ECO:0000256" key="3">
    <source>
        <dbReference type="ARBA" id="ARBA00022695"/>
    </source>
</evidence>
<comment type="caution">
    <text evidence="10">The sequence shown here is derived from an EMBL/GenBank/DDBJ whole genome shotgun (WGS) entry which is preliminary data.</text>
</comment>
<accession>A0AAE1LCT0</accession>
<evidence type="ECO:0000256" key="7">
    <source>
        <dbReference type="ARBA" id="ARBA00022918"/>
    </source>
</evidence>
<dbReference type="Gene3D" id="1.10.340.70">
    <property type="match status" value="1"/>
</dbReference>
<keyword evidence="11" id="KW-1185">Reference proteome</keyword>
<dbReference type="InterPro" id="IPR041588">
    <property type="entry name" value="Integrase_H2C2"/>
</dbReference>
<dbReference type="InterPro" id="IPR043502">
    <property type="entry name" value="DNA/RNA_pol_sf"/>
</dbReference>
<reference evidence="10" key="2">
    <citation type="journal article" date="2023" name="BMC Genomics">
        <title>Pest status, molecular evolution, and epigenetic factors derived from the genome assembly of Frankliniella fusca, a thysanopteran phytovirus vector.</title>
        <authorList>
            <person name="Catto M.A."/>
            <person name="Labadie P.E."/>
            <person name="Jacobson A.L."/>
            <person name="Kennedy G.G."/>
            <person name="Srinivasan R."/>
            <person name="Hunt B.G."/>
        </authorList>
    </citation>
    <scope>NUCLEOTIDE SEQUENCE</scope>
    <source>
        <strain evidence="10">PL_HMW_Pooled</strain>
    </source>
</reference>
<dbReference type="Pfam" id="PF17921">
    <property type="entry name" value="Integrase_H2C2"/>
    <property type="match status" value="1"/>
</dbReference>
<evidence type="ECO:0000313" key="10">
    <source>
        <dbReference type="EMBL" id="KAK3914883.1"/>
    </source>
</evidence>
<dbReference type="SUPFAM" id="SSF53098">
    <property type="entry name" value="Ribonuclease H-like"/>
    <property type="match status" value="1"/>
</dbReference>
<keyword evidence="2" id="KW-0808">Transferase</keyword>
<dbReference type="GO" id="GO:0016787">
    <property type="term" value="F:hydrolase activity"/>
    <property type="evidence" value="ECO:0007669"/>
    <property type="project" value="UniProtKB-KW"/>
</dbReference>
<evidence type="ECO:0000313" key="11">
    <source>
        <dbReference type="Proteomes" id="UP001219518"/>
    </source>
</evidence>
<protein>
    <recommendedName>
        <fullName evidence="1">RNA-directed DNA polymerase</fullName>
        <ecNumber evidence="1">2.7.7.49</ecNumber>
    </recommendedName>
</protein>
<dbReference type="GO" id="GO:0003964">
    <property type="term" value="F:RNA-directed DNA polymerase activity"/>
    <property type="evidence" value="ECO:0007669"/>
    <property type="project" value="UniProtKB-KW"/>
</dbReference>
<evidence type="ECO:0000256" key="4">
    <source>
        <dbReference type="ARBA" id="ARBA00022722"/>
    </source>
</evidence>
<dbReference type="FunFam" id="1.10.340.70:FF:000001">
    <property type="entry name" value="Retrovirus-related Pol polyprotein from transposon gypsy-like Protein"/>
    <property type="match status" value="1"/>
</dbReference>
<dbReference type="GO" id="GO:0003676">
    <property type="term" value="F:nucleic acid binding"/>
    <property type="evidence" value="ECO:0007669"/>
    <property type="project" value="InterPro"/>
</dbReference>
<dbReference type="AlphaFoldDB" id="A0AAE1LCT0"/>
<dbReference type="GO" id="GO:0004519">
    <property type="term" value="F:endonuclease activity"/>
    <property type="evidence" value="ECO:0007669"/>
    <property type="project" value="UniProtKB-KW"/>
</dbReference>
<evidence type="ECO:0000256" key="2">
    <source>
        <dbReference type="ARBA" id="ARBA00022679"/>
    </source>
</evidence>
<dbReference type="Pfam" id="PF17917">
    <property type="entry name" value="RT_RNaseH"/>
    <property type="match status" value="1"/>
</dbReference>
<proteinExistence type="predicted"/>
<dbReference type="Proteomes" id="UP001219518">
    <property type="component" value="Unassembled WGS sequence"/>
</dbReference>
<dbReference type="PANTHER" id="PTHR37984:SF5">
    <property type="entry name" value="PROTEIN NYNRIN-LIKE"/>
    <property type="match status" value="1"/>
</dbReference>
<dbReference type="GO" id="GO:0015074">
    <property type="term" value="P:DNA integration"/>
    <property type="evidence" value="ECO:0007669"/>
    <property type="project" value="InterPro"/>
</dbReference>
<evidence type="ECO:0000256" key="6">
    <source>
        <dbReference type="ARBA" id="ARBA00022801"/>
    </source>
</evidence>
<keyword evidence="7" id="KW-0695">RNA-directed DNA polymerase</keyword>
<dbReference type="InterPro" id="IPR041373">
    <property type="entry name" value="RT_RNaseH"/>
</dbReference>
<dbReference type="Gene3D" id="3.30.70.270">
    <property type="match status" value="1"/>
</dbReference>
<dbReference type="EMBL" id="JAHWGI010000394">
    <property type="protein sequence ID" value="KAK3914883.1"/>
    <property type="molecule type" value="Genomic_DNA"/>
</dbReference>
<name>A0AAE1LCT0_9NEOP</name>
<gene>
    <name evidence="10" type="ORF">KUF71_005571</name>
</gene>
<sequence>MPRGISKGDQFSLDKNDQGSGDLGLIDYCNDDMYVDNFDSCSPTPGSGGILINDYDSNVRAPERYVDNVVFCSPTPGSGGYVDMVLKDTDIGNGSSESEVMLNNGNYEEHVCKIARDMKDTLIQEIEDSTNIDNRGREVMYSLMVYNSSDDELNLPFPPSYAELEETEPEIKPLEEYFHLDHLNSEERELVIDLVKQFPTIFQCNGVKVGKVQGVIYEVILKPGVEPIRAAPFKIPKNLEPLFHKELSSMMKSGILEEFKEANVTVNPEKLKFLQSQVAFLGYDISLDGIQPSKSKVECIKKIAVPKKVKDVRSMIGVVGYFKMFIPRYSEVIEPLTRLTRKSVKFQWGSEQDTAWKTLVDALSSEPIMIHPDFNSTFILAVDCSDVCLGGCIGQFRNEVFHPISYMSKRLSDSQSRFNTTEKELLALVTCVKEWNYYLYLKHFVVFSDHKPLSAILKTTEHASPRVHRYSLYLANFSFDLVFIQGKNNKLPDWLSRLPIVNIEQENVSIDGGLRNEVSSDSKTININHIGAVSGDDNYLVPIFSKDKIIAEQDLDKELEPIILSLKNSPNSSDEFALDGSGVLYKLRDHKYREDRIYAPKGIRKILLESYHSSIFSCHPGYHRMLGTLSKDYYWPSMYKDVREFVKKCISCQQRKPGAHRPIAPLQRYSEFNEPMAQIQMDCAGPLHLSYRGNKFICVFLDLFTHFPVAYAIPDLQASTISRCLLNFVSIFGCPKRLICDNFTSHRSKLFQDLNKVMGIPLVFCASYSPISNGGVEKFMRYIGDAISHYVNQHNAEHWEDFLDPALMAYRSSVCKTISETPFFALFGRDFPTPNNNFLRSDLEPMPIKRDYKVHLRNTLRAAYREIVNHTKAEKDRAIEYYNRKSAPVSLTVGDLVMVKNKANPKQTCSKFLKRFSGPMRIEKRATDVSFFVKPLFGKQKLQLVHYNRMKPCHLDVSLLEGEYTDESDDEPEPSSTPDRRADLSQNITEEEAVLIPNHSDSAPVRETSEAVEDNTFPDVAERETDEGNVSSSPAAETNQDHVNSPLANAENNNDPPSVNYNLEGVDAQAAEPNLEEVGSPGENDRQDADNVAPAPEVVQPRFEEPYNLRRQCHLDYSVFY</sequence>
<dbReference type="InterPro" id="IPR050951">
    <property type="entry name" value="Retrovirus_Pol_polyprotein"/>
</dbReference>
<dbReference type="Gene3D" id="3.30.420.10">
    <property type="entry name" value="Ribonuclease H-like superfamily/Ribonuclease H"/>
    <property type="match status" value="1"/>
</dbReference>